<dbReference type="GO" id="GO:0005525">
    <property type="term" value="F:GTP binding"/>
    <property type="evidence" value="ECO:0007669"/>
    <property type="project" value="UniProtKB-KW"/>
</dbReference>
<keyword evidence="2" id="KW-0342">GTP-binding</keyword>
<accession>A0AAV2I6I0</accession>
<dbReference type="PROSITE" id="PS51421">
    <property type="entry name" value="RAS"/>
    <property type="match status" value="1"/>
</dbReference>
<dbReference type="SMART" id="SM00173">
    <property type="entry name" value="RAS"/>
    <property type="match status" value="1"/>
</dbReference>
<proteinExistence type="predicted"/>
<dbReference type="Proteomes" id="UP001497497">
    <property type="component" value="Unassembled WGS sequence"/>
</dbReference>
<organism evidence="3 4">
    <name type="scientific">Lymnaea stagnalis</name>
    <name type="common">Great pond snail</name>
    <name type="synonym">Helix stagnalis</name>
    <dbReference type="NCBI Taxonomy" id="6523"/>
    <lineage>
        <taxon>Eukaryota</taxon>
        <taxon>Metazoa</taxon>
        <taxon>Spiralia</taxon>
        <taxon>Lophotrochozoa</taxon>
        <taxon>Mollusca</taxon>
        <taxon>Gastropoda</taxon>
        <taxon>Heterobranchia</taxon>
        <taxon>Euthyneura</taxon>
        <taxon>Panpulmonata</taxon>
        <taxon>Hygrophila</taxon>
        <taxon>Lymnaeoidea</taxon>
        <taxon>Lymnaeidae</taxon>
        <taxon>Lymnaea</taxon>
    </lineage>
</organism>
<evidence type="ECO:0000313" key="4">
    <source>
        <dbReference type="Proteomes" id="UP001497497"/>
    </source>
</evidence>
<dbReference type="AlphaFoldDB" id="A0AAV2I6I0"/>
<dbReference type="EMBL" id="CAXITT010000405">
    <property type="protein sequence ID" value="CAL1540905.1"/>
    <property type="molecule type" value="Genomic_DNA"/>
</dbReference>
<dbReference type="SMART" id="SM00175">
    <property type="entry name" value="RAB"/>
    <property type="match status" value="1"/>
</dbReference>
<sequence>MAGANHHRCIKLVLVGDIYVGKTSISRRFIDDIFHDKYQASVGGLFQAKTLREPNVTVQLWDTAGTEKFRALLPHFMRDAMCAILVYDISSRDSFENIKSYWLDFVELNAIPNMVKFLVGNKADVETRAVSDSEGRRFAKNRNMLFMETSAKVGVNVETLFIEAAKAVVKAIPESQVVNGGIRLEDYRKNHKRHCCSSRS</sequence>
<dbReference type="InterPro" id="IPR001806">
    <property type="entry name" value="Small_GTPase"/>
</dbReference>
<dbReference type="SUPFAM" id="SSF52540">
    <property type="entry name" value="P-loop containing nucleoside triphosphate hydrolases"/>
    <property type="match status" value="1"/>
</dbReference>
<evidence type="ECO:0000313" key="3">
    <source>
        <dbReference type="EMBL" id="CAL1540905.1"/>
    </source>
</evidence>
<dbReference type="InterPro" id="IPR005225">
    <property type="entry name" value="Small_GTP-bd"/>
</dbReference>
<name>A0AAV2I6I0_LYMST</name>
<keyword evidence="1" id="KW-0547">Nucleotide-binding</keyword>
<gene>
    <name evidence="3" type="ORF">GSLYS_00014554001</name>
</gene>
<keyword evidence="4" id="KW-1185">Reference proteome</keyword>
<dbReference type="GO" id="GO:0003924">
    <property type="term" value="F:GTPase activity"/>
    <property type="evidence" value="ECO:0007669"/>
    <property type="project" value="InterPro"/>
</dbReference>
<dbReference type="SMART" id="SM00174">
    <property type="entry name" value="RHO"/>
    <property type="match status" value="1"/>
</dbReference>
<dbReference type="SMART" id="SM00176">
    <property type="entry name" value="RAN"/>
    <property type="match status" value="1"/>
</dbReference>
<dbReference type="PRINTS" id="PR00449">
    <property type="entry name" value="RASTRNSFRMNG"/>
</dbReference>
<dbReference type="NCBIfam" id="TIGR00231">
    <property type="entry name" value="small_GTP"/>
    <property type="match status" value="1"/>
</dbReference>
<dbReference type="FunFam" id="3.40.50.300:FF:000808">
    <property type="entry name" value="Small GTP-binding protein, putative"/>
    <property type="match status" value="1"/>
</dbReference>
<evidence type="ECO:0000256" key="1">
    <source>
        <dbReference type="ARBA" id="ARBA00022741"/>
    </source>
</evidence>
<comment type="caution">
    <text evidence="3">The sequence shown here is derived from an EMBL/GenBank/DDBJ whole genome shotgun (WGS) entry which is preliminary data.</text>
</comment>
<dbReference type="Pfam" id="PF00071">
    <property type="entry name" value="Ras"/>
    <property type="match status" value="1"/>
</dbReference>
<dbReference type="Gene3D" id="3.40.50.300">
    <property type="entry name" value="P-loop containing nucleotide triphosphate hydrolases"/>
    <property type="match status" value="1"/>
</dbReference>
<protein>
    <submittedName>
        <fullName evidence="3">Uncharacterized protein</fullName>
    </submittedName>
</protein>
<evidence type="ECO:0000256" key="2">
    <source>
        <dbReference type="ARBA" id="ARBA00023134"/>
    </source>
</evidence>
<reference evidence="3 4" key="1">
    <citation type="submission" date="2024-04" db="EMBL/GenBank/DDBJ databases">
        <authorList>
            <consortium name="Genoscope - CEA"/>
            <person name="William W."/>
        </authorList>
    </citation>
    <scope>NUCLEOTIDE SEQUENCE [LARGE SCALE GENOMIC DNA]</scope>
</reference>
<dbReference type="PROSITE" id="PS51419">
    <property type="entry name" value="RAB"/>
    <property type="match status" value="1"/>
</dbReference>
<dbReference type="PANTHER" id="PTHR47977">
    <property type="entry name" value="RAS-RELATED PROTEIN RAB"/>
    <property type="match status" value="1"/>
</dbReference>
<dbReference type="InterPro" id="IPR027417">
    <property type="entry name" value="P-loop_NTPase"/>
</dbReference>
<dbReference type="CDD" id="cd00154">
    <property type="entry name" value="Rab"/>
    <property type="match status" value="1"/>
</dbReference>
<dbReference type="InterPro" id="IPR050227">
    <property type="entry name" value="Rab"/>
</dbReference>